<evidence type="ECO:0000313" key="2">
    <source>
        <dbReference type="EMBL" id="MBP2388002.1"/>
    </source>
</evidence>
<comment type="caution">
    <text evidence="2">The sequence shown here is derived from an EMBL/GenBank/DDBJ whole genome shotgun (WGS) entry which is preliminary data.</text>
</comment>
<dbReference type="RefSeq" id="WP_210000708.1">
    <property type="nucleotide sequence ID" value="NZ_BAAAJY010000001.1"/>
</dbReference>
<feature type="signal peptide" evidence="1">
    <location>
        <begin position="1"/>
        <end position="22"/>
    </location>
</feature>
<feature type="chain" id="PRO_5046543897" evidence="1">
    <location>
        <begin position="23"/>
        <end position="138"/>
    </location>
</feature>
<proteinExistence type="predicted"/>
<name>A0ABS4XHQ0_9MICC</name>
<accession>A0ABS4XHQ0</accession>
<protein>
    <submittedName>
        <fullName evidence="2">Subtilisin family serine protease</fullName>
    </submittedName>
</protein>
<dbReference type="GO" id="GO:0008233">
    <property type="term" value="F:peptidase activity"/>
    <property type="evidence" value="ECO:0007669"/>
    <property type="project" value="UniProtKB-KW"/>
</dbReference>
<dbReference type="GO" id="GO:0006508">
    <property type="term" value="P:proteolysis"/>
    <property type="evidence" value="ECO:0007669"/>
    <property type="project" value="UniProtKB-KW"/>
</dbReference>
<sequence>MRKSTKLFTSLAMTVALGASLAACSSTPEENTAAACDSYAAFVGAVAEVKTSLNSGSNIGAIQAARDKVKAAYSDLEKSLEKVGEDRRDAFETAWDDLDKAVSDVDPDMTVPEAKASLSDNIAQVETAQKNLNDELGC</sequence>
<keyword evidence="3" id="KW-1185">Reference proteome</keyword>
<dbReference type="EMBL" id="JAGIOF010000001">
    <property type="protein sequence ID" value="MBP2388002.1"/>
    <property type="molecule type" value="Genomic_DNA"/>
</dbReference>
<gene>
    <name evidence="2" type="ORF">JOF47_003513</name>
</gene>
<evidence type="ECO:0000256" key="1">
    <source>
        <dbReference type="SAM" id="SignalP"/>
    </source>
</evidence>
<keyword evidence="2" id="KW-0378">Hydrolase</keyword>
<dbReference type="Proteomes" id="UP001296993">
    <property type="component" value="Unassembled WGS sequence"/>
</dbReference>
<dbReference type="PROSITE" id="PS51257">
    <property type="entry name" value="PROKAR_LIPOPROTEIN"/>
    <property type="match status" value="1"/>
</dbReference>
<evidence type="ECO:0000313" key="3">
    <source>
        <dbReference type="Proteomes" id="UP001296993"/>
    </source>
</evidence>
<organism evidence="2 3">
    <name type="scientific">Paeniglutamicibacter kerguelensis</name>
    <dbReference type="NCBI Taxonomy" id="254788"/>
    <lineage>
        <taxon>Bacteria</taxon>
        <taxon>Bacillati</taxon>
        <taxon>Actinomycetota</taxon>
        <taxon>Actinomycetes</taxon>
        <taxon>Micrococcales</taxon>
        <taxon>Micrococcaceae</taxon>
        <taxon>Paeniglutamicibacter</taxon>
    </lineage>
</organism>
<keyword evidence="1" id="KW-0732">Signal</keyword>
<reference evidence="2 3" key="1">
    <citation type="submission" date="2021-03" db="EMBL/GenBank/DDBJ databases">
        <title>Sequencing the genomes of 1000 actinobacteria strains.</title>
        <authorList>
            <person name="Klenk H.-P."/>
        </authorList>
    </citation>
    <scope>NUCLEOTIDE SEQUENCE [LARGE SCALE GENOMIC DNA]</scope>
    <source>
        <strain evidence="2 3">DSM 15797</strain>
    </source>
</reference>
<keyword evidence="2" id="KW-0645">Protease</keyword>